<proteinExistence type="predicted"/>
<evidence type="ECO:0000256" key="3">
    <source>
        <dbReference type="ARBA" id="ARBA00023237"/>
    </source>
</evidence>
<dbReference type="RefSeq" id="WP_163346064.1">
    <property type="nucleotide sequence ID" value="NZ_CP048409.1"/>
</dbReference>
<evidence type="ECO:0000256" key="2">
    <source>
        <dbReference type="ARBA" id="ARBA00023136"/>
    </source>
</evidence>
<name>A0A6C0RF28_9BACT</name>
<accession>A0A6C0RF28</accession>
<dbReference type="EMBL" id="CP048409">
    <property type="protein sequence ID" value="QIA08143.1"/>
    <property type="molecule type" value="Genomic_DNA"/>
</dbReference>
<dbReference type="KEGG" id="drc:G0Q07_10615"/>
<dbReference type="InterPro" id="IPR036942">
    <property type="entry name" value="Beta-barrel_TonB_sf"/>
</dbReference>
<evidence type="ECO:0000256" key="1">
    <source>
        <dbReference type="ARBA" id="ARBA00004442"/>
    </source>
</evidence>
<comment type="subcellular location">
    <subcellularLocation>
        <location evidence="1">Cell outer membrane</location>
    </subcellularLocation>
</comment>
<dbReference type="Gene3D" id="2.60.40.1120">
    <property type="entry name" value="Carboxypeptidase-like, regulatory domain"/>
    <property type="match status" value="1"/>
</dbReference>
<dbReference type="Proteomes" id="UP000474630">
    <property type="component" value="Chromosome"/>
</dbReference>
<keyword evidence="2" id="KW-0472">Membrane</keyword>
<dbReference type="Gene3D" id="2.40.170.20">
    <property type="entry name" value="TonB-dependent receptor, beta-barrel domain"/>
    <property type="match status" value="1"/>
</dbReference>
<gene>
    <name evidence="4" type="ORF">G0Q07_10615</name>
</gene>
<dbReference type="AlphaFoldDB" id="A0A6C0RF28"/>
<keyword evidence="3" id="KW-0998">Cell outer membrane</keyword>
<sequence length="708" mass="79072">MKIRLIILFQFLILFAHAQVKISGVVLSESGSPITGVNIFIQGTYDGATSDSLGVFLFKTETSGEQTLIASCVGFETYGQSLNLTGNISDLEIVLIEEISELDEVIINAGTFEASDKKKSVVLKPLDVALTAGANGDIFGAFGKLPGSHTVGEEGRLFVRGGESYETKTFMDGMLVNTPYYSKMPDLPTRGRFSPLLFNGSVFSTGGYSAEYGQALSSIVALNTVALEPETKSSISVLSVGLQGSHSKRWENTSLSISAEYLNTALSNKIFKQNIEWLKVPVIVGSTMLFRHKTSETGMIKSFASFNYDTSSLLYDNFEQSAFQEVSLGNKNLYSNTTYNEMLNDDWMIQTGVAANIDRENIDIDSNNITTSRNSSQLKLKLANYSIKDVTTSFGAEALIYKYDQEIDMDGNFNLSFSNNLFAGFAESEWKVTKNLAVKGGVRTQYNSLINELNVTPRLSAAVKTSKNSQLSTAFGKFFQNPNDDYLKFTDELSPETSTHSILTWQYKKDSRTLRIEAYNKNYSDLVKFDEEFSAEPGNYNNMGSGYSRGIDIFWRDKKEFGKSDYWVSYSWIDSKRNYRDFPQKVTPHYVSEHNLSVVYKQFFTKINSFISGSYTFASGRPYNNPNTPEFMAGKTKTYNDVSLGFTHIFYLFNTQTVAHVIVNNALGFNNVFGYNYAQTPDNNGVYQSQPIVPGQKRLIVFLLSFQL</sequence>
<keyword evidence="5" id="KW-1185">Reference proteome</keyword>
<dbReference type="Pfam" id="PF13715">
    <property type="entry name" value="CarbopepD_reg_2"/>
    <property type="match status" value="1"/>
</dbReference>
<dbReference type="InterPro" id="IPR008969">
    <property type="entry name" value="CarboxyPept-like_regulatory"/>
</dbReference>
<organism evidence="4 5">
    <name type="scientific">Draconibacterium halophilum</name>
    <dbReference type="NCBI Taxonomy" id="2706887"/>
    <lineage>
        <taxon>Bacteria</taxon>
        <taxon>Pseudomonadati</taxon>
        <taxon>Bacteroidota</taxon>
        <taxon>Bacteroidia</taxon>
        <taxon>Marinilabiliales</taxon>
        <taxon>Prolixibacteraceae</taxon>
        <taxon>Draconibacterium</taxon>
    </lineage>
</organism>
<protein>
    <submittedName>
        <fullName evidence="4">TonB-dependent receptor</fullName>
    </submittedName>
</protein>
<dbReference type="GO" id="GO:0009279">
    <property type="term" value="C:cell outer membrane"/>
    <property type="evidence" value="ECO:0007669"/>
    <property type="project" value="UniProtKB-SubCell"/>
</dbReference>
<evidence type="ECO:0000313" key="5">
    <source>
        <dbReference type="Proteomes" id="UP000474630"/>
    </source>
</evidence>
<reference evidence="4 5" key="1">
    <citation type="submission" date="2020-02" db="EMBL/GenBank/DDBJ databases">
        <title>Genome sequencing for Draconibacterium sp. strain M1.</title>
        <authorList>
            <person name="Park S.-J."/>
        </authorList>
    </citation>
    <scope>NUCLEOTIDE SEQUENCE [LARGE SCALE GENOMIC DNA]</scope>
    <source>
        <strain evidence="4 5">M1</strain>
    </source>
</reference>
<evidence type="ECO:0000313" key="4">
    <source>
        <dbReference type="EMBL" id="QIA08143.1"/>
    </source>
</evidence>
<dbReference type="SUPFAM" id="SSF56935">
    <property type="entry name" value="Porins"/>
    <property type="match status" value="1"/>
</dbReference>
<dbReference type="SUPFAM" id="SSF49464">
    <property type="entry name" value="Carboxypeptidase regulatory domain-like"/>
    <property type="match status" value="1"/>
</dbReference>
<keyword evidence="4" id="KW-0675">Receptor</keyword>